<gene>
    <name evidence="2" type="ORF">Slati_1362800</name>
</gene>
<evidence type="ECO:0008006" key="3">
    <source>
        <dbReference type="Google" id="ProtNLM"/>
    </source>
</evidence>
<organism evidence="2">
    <name type="scientific">Sesamum latifolium</name>
    <dbReference type="NCBI Taxonomy" id="2727402"/>
    <lineage>
        <taxon>Eukaryota</taxon>
        <taxon>Viridiplantae</taxon>
        <taxon>Streptophyta</taxon>
        <taxon>Embryophyta</taxon>
        <taxon>Tracheophyta</taxon>
        <taxon>Spermatophyta</taxon>
        <taxon>Magnoliopsida</taxon>
        <taxon>eudicotyledons</taxon>
        <taxon>Gunneridae</taxon>
        <taxon>Pentapetalae</taxon>
        <taxon>asterids</taxon>
        <taxon>lamiids</taxon>
        <taxon>Lamiales</taxon>
        <taxon>Pedaliaceae</taxon>
        <taxon>Sesamum</taxon>
    </lineage>
</organism>
<evidence type="ECO:0000256" key="1">
    <source>
        <dbReference type="SAM" id="MobiDB-lite"/>
    </source>
</evidence>
<dbReference type="EMBL" id="JACGWN010000004">
    <property type="protein sequence ID" value="KAL0453847.1"/>
    <property type="molecule type" value="Genomic_DNA"/>
</dbReference>
<reference evidence="2" key="2">
    <citation type="journal article" date="2024" name="Plant">
        <title>Genomic evolution and insights into agronomic trait innovations of Sesamum species.</title>
        <authorList>
            <person name="Miao H."/>
            <person name="Wang L."/>
            <person name="Qu L."/>
            <person name="Liu H."/>
            <person name="Sun Y."/>
            <person name="Le M."/>
            <person name="Wang Q."/>
            <person name="Wei S."/>
            <person name="Zheng Y."/>
            <person name="Lin W."/>
            <person name="Duan Y."/>
            <person name="Cao H."/>
            <person name="Xiong S."/>
            <person name="Wang X."/>
            <person name="Wei L."/>
            <person name="Li C."/>
            <person name="Ma Q."/>
            <person name="Ju M."/>
            <person name="Zhao R."/>
            <person name="Li G."/>
            <person name="Mu C."/>
            <person name="Tian Q."/>
            <person name="Mei H."/>
            <person name="Zhang T."/>
            <person name="Gao T."/>
            <person name="Zhang H."/>
        </authorList>
    </citation>
    <scope>NUCLEOTIDE SEQUENCE</scope>
    <source>
        <strain evidence="2">KEN1</strain>
    </source>
</reference>
<comment type="caution">
    <text evidence="2">The sequence shown here is derived from an EMBL/GenBank/DDBJ whole genome shotgun (WGS) entry which is preliminary data.</text>
</comment>
<protein>
    <recommendedName>
        <fullName evidence="3">Reverse transcriptase domain-containing protein</fullName>
    </recommendedName>
</protein>
<proteinExistence type="predicted"/>
<evidence type="ECO:0000313" key="2">
    <source>
        <dbReference type="EMBL" id="KAL0453847.1"/>
    </source>
</evidence>
<reference evidence="2" key="1">
    <citation type="submission" date="2020-06" db="EMBL/GenBank/DDBJ databases">
        <authorList>
            <person name="Li T."/>
            <person name="Hu X."/>
            <person name="Zhang T."/>
            <person name="Song X."/>
            <person name="Zhang H."/>
            <person name="Dai N."/>
            <person name="Sheng W."/>
            <person name="Hou X."/>
            <person name="Wei L."/>
        </authorList>
    </citation>
    <scope>NUCLEOTIDE SEQUENCE</scope>
    <source>
        <strain evidence="2">KEN1</strain>
        <tissue evidence="2">Leaf</tissue>
    </source>
</reference>
<name>A0AAW2XIK8_9LAMI</name>
<feature type="region of interest" description="Disordered" evidence="1">
    <location>
        <begin position="113"/>
        <end position="139"/>
    </location>
</feature>
<accession>A0AAW2XIK8</accession>
<dbReference type="PANTHER" id="PTHR33240:SF8">
    <property type="entry name" value="OS03G0439900 PROTEIN"/>
    <property type="match status" value="1"/>
</dbReference>
<dbReference type="PANTHER" id="PTHR33240">
    <property type="entry name" value="OS08G0508500 PROTEIN"/>
    <property type="match status" value="1"/>
</dbReference>
<dbReference type="AlphaFoldDB" id="A0AAW2XIK8"/>
<sequence length="226" mass="25720">MQLGDVPLDTVDTLLYGFAREVVHPRCMISLLLMLSTTPLRKTCLLGFLVVDIPWAYNVILGRPTLNAFRAVISTYHMKIKFPVNGGVGEVQADTLQACRCYIEAIKKGRKRGLDETRREENHNKRGKDLVPNPEVKEDTPVNVQPVEELLTIELIPGDSEKVKKIRSKMKDDIQEEVIKCLWRNKDIFSWTPHDLKGIDPGLITHHLNLDPNVKLVKQKKVALRP</sequence>